<evidence type="ECO:0000256" key="1">
    <source>
        <dbReference type="SAM" id="MobiDB-lite"/>
    </source>
</evidence>
<dbReference type="InterPro" id="IPR015671">
    <property type="entry name" value="GSCR1_dom"/>
</dbReference>
<feature type="compositionally biased region" description="Basic residues" evidence="1">
    <location>
        <begin position="1046"/>
        <end position="1063"/>
    </location>
</feature>
<dbReference type="STRING" id="6280.A0A158PQF6"/>
<feature type="region of interest" description="Disordered" evidence="1">
    <location>
        <begin position="1042"/>
        <end position="1071"/>
    </location>
</feature>
<protein>
    <submittedName>
        <fullName evidence="5">GLTSCR1 domain-containing protein</fullName>
    </submittedName>
</protein>
<proteinExistence type="predicted"/>
<evidence type="ECO:0000313" key="5">
    <source>
        <dbReference type="WBParaSite" id="BPAG_0000175101-mRNA-1"/>
    </source>
</evidence>
<name>A0A158PQF6_BRUPA</name>
<feature type="region of interest" description="Disordered" evidence="1">
    <location>
        <begin position="85"/>
        <end position="105"/>
    </location>
</feature>
<keyword evidence="4" id="KW-1185">Reference proteome</keyword>
<evidence type="ECO:0000313" key="3">
    <source>
        <dbReference type="EMBL" id="VDN82918.1"/>
    </source>
</evidence>
<sequence length="1352" mass="150593">MSSSGFRPFDDLSETVFIVSHTFLMLKLSGLCRYSSYSKKHSFCRHYEDEWLQLGLEDETLKCSSPPATGTVDFGLTVSTRSCPSPLSHIPTREPYPSEPPPKLSPVSAEQQTFITLSNSRIPSVPPGPSQSILQPAPQVQSSELTSVEYELNPDLSVLSIPSSSPLLVTKPAELQFTQPSVSGLHQNGDFASFVQLEQREKRTVIQSQQHPPGCVQAVNGQWFVQAQVQQVQTSAGTVIAVVPNFCRSQAQPAGTSQNLSQAQVSQSQLIAHPIGNGQAVNTAQPTTVATQHVMQNHSHHQIQQQQPQQIVHAARMPRSLTVGVASGAPQQSHSVMQHLLSQPAISRSQVQTAVQPVTSVPPTTKKQRNSQPRNGRRKNNSQGGTLGSVLIKANKLAAAASTDASINQLLPPSHGIEMRLSVQNSEQVANLSKEISRLQSLQTAYHVDHSAEIKELENKRAQIFFEALAQQHKDKDLLSAVNPKPMTLTAHTRQRNHNRNNHNSGQSSVVVHQVQPSTSYEQQQQPNYEVATPAKVPISYHSSYQISTNYTPAHETLQSSHFNVRNNSQIHQVSTTQYRSYRAAVNQPSVQQNQVRENYMHTVPNTIPQAVILQTEQHRSHRVVREVPCEPLPPPVPLFPPPTLRSSAETAACIAKKKVERTKRINDYFLSLHNSVEHPDVSSPFHDLSDVLQRLLPFHVYSEPDFNSEIMDTFDYHCLRHFVHLNSRRHIIEQRMRSLLCKEAMEGYTKADECLLLSLDTEHERRLLHDEKRMAIVCGREEFVAKSTICSRMNGMDVEEYRKELVPKTIPKLHFDYHTFSESEIAARIVSPFTASDIEDSPVSKSTGSDDEERMLSDVTEEMLIFEETATITNTERDANDHDIKGNVITINGEKNLTTNDWVDSSPSLDLPEITCCTSRRRKDSISAHQESYSPVSAEQMFVVKSTVPAIKSTEQVEAVIALAHATTLKRLSSPVIAEENEGIENCVPIENSSKISEAEIGSCENDSSQVLERKIEGENFERPPIRIKIALTDVSLKNCMNKSSNKKNKEKKKKKKKKRKHCDPMKTDSGAVNGLLPSCSGLDDTRSDDAALHRDDTSHPRILMRITRRNNIVSVTDPRTNHISLHITPKSGVDEEREPPLKVPKLKIRFGRNREEHVVDSERPTVDQISNGAPHEMDKLQIGFGKGDDDRLNRHKRTAGVDYNRKMTIIIPKSVIKNSYVSSCNSDNSISAAVSSNAQFSPNSELSDEEEDEQLRAQADSVISRLNDWGTKNTVTRQTDALSRLVASGPLVTPVLDRLLPSDPWFFSMDVKNHSTVDSNDTAHSHMAWLGSTASHSHSLKTTISISKPN</sequence>
<dbReference type="WBParaSite" id="BPAG_0000175101-mRNA-1">
    <property type="protein sequence ID" value="BPAG_0000175101-mRNA-1"/>
    <property type="gene ID" value="BPAG_0000175101"/>
</dbReference>
<feature type="region of interest" description="Disordered" evidence="1">
    <location>
        <begin position="1237"/>
        <end position="1256"/>
    </location>
</feature>
<accession>A0A158PQF6</accession>
<dbReference type="EMBL" id="UZAD01000161">
    <property type="protein sequence ID" value="VDN82918.1"/>
    <property type="molecule type" value="Genomic_DNA"/>
</dbReference>
<feature type="compositionally biased region" description="Polar residues" evidence="1">
    <location>
        <begin position="347"/>
        <end position="374"/>
    </location>
</feature>
<feature type="domain" description="GLTSCR protein conserved" evidence="2">
    <location>
        <begin position="674"/>
        <end position="774"/>
    </location>
</feature>
<evidence type="ECO:0000259" key="2">
    <source>
        <dbReference type="Pfam" id="PF15249"/>
    </source>
</evidence>
<dbReference type="Pfam" id="PF15249">
    <property type="entry name" value="GLTSCR1"/>
    <property type="match status" value="1"/>
</dbReference>
<reference evidence="3 4" key="2">
    <citation type="submission" date="2018-11" db="EMBL/GenBank/DDBJ databases">
        <authorList>
            <consortium name="Pathogen Informatics"/>
        </authorList>
    </citation>
    <scope>NUCLEOTIDE SEQUENCE [LARGE SCALE GENOMIC DNA]</scope>
</reference>
<feature type="compositionally biased region" description="Low complexity" evidence="1">
    <location>
        <begin position="502"/>
        <end position="516"/>
    </location>
</feature>
<gene>
    <name evidence="3" type="ORF">BPAG_LOCUS1732</name>
</gene>
<reference evidence="5" key="1">
    <citation type="submission" date="2016-04" db="UniProtKB">
        <authorList>
            <consortium name="WormBaseParasite"/>
        </authorList>
    </citation>
    <scope>IDENTIFICATION</scope>
</reference>
<feature type="region of interest" description="Disordered" evidence="1">
    <location>
        <begin position="347"/>
        <end position="387"/>
    </location>
</feature>
<feature type="compositionally biased region" description="Polar residues" evidence="1">
    <location>
        <begin position="517"/>
        <end position="527"/>
    </location>
</feature>
<feature type="region of interest" description="Disordered" evidence="1">
    <location>
        <begin position="492"/>
        <end position="527"/>
    </location>
</feature>
<evidence type="ECO:0000313" key="4">
    <source>
        <dbReference type="Proteomes" id="UP000278627"/>
    </source>
</evidence>
<dbReference type="Proteomes" id="UP000278627">
    <property type="component" value="Unassembled WGS sequence"/>
</dbReference>
<organism evidence="5">
    <name type="scientific">Brugia pahangi</name>
    <name type="common">Filarial nematode worm</name>
    <dbReference type="NCBI Taxonomy" id="6280"/>
    <lineage>
        <taxon>Eukaryota</taxon>
        <taxon>Metazoa</taxon>
        <taxon>Ecdysozoa</taxon>
        <taxon>Nematoda</taxon>
        <taxon>Chromadorea</taxon>
        <taxon>Rhabditida</taxon>
        <taxon>Spirurina</taxon>
        <taxon>Spiruromorpha</taxon>
        <taxon>Filarioidea</taxon>
        <taxon>Onchocercidae</taxon>
        <taxon>Brugia</taxon>
    </lineage>
</organism>